<sequence>MYYHVFQAKGPLQITSLTKIRRYQNKIDNQNTVCSYTGLHGRCYDPNQMSNYDGPHVKKHYRHARLPRLKKEKDKENAPIKGQYSGKT</sequence>
<feature type="compositionally biased region" description="Basic and acidic residues" evidence="1">
    <location>
        <begin position="69"/>
        <end position="78"/>
    </location>
</feature>
<protein>
    <submittedName>
        <fullName evidence="2">Uncharacterized protein</fullName>
    </submittedName>
</protein>
<name>A0A0N1IPX1_PAPMA</name>
<evidence type="ECO:0000313" key="3">
    <source>
        <dbReference type="Proteomes" id="UP000053240"/>
    </source>
</evidence>
<dbReference type="AlphaFoldDB" id="A0A0N1IPX1"/>
<evidence type="ECO:0000313" key="2">
    <source>
        <dbReference type="EMBL" id="KPJ17219.1"/>
    </source>
</evidence>
<dbReference type="EMBL" id="KQ460195">
    <property type="protein sequence ID" value="KPJ17219.1"/>
    <property type="molecule type" value="Genomic_DNA"/>
</dbReference>
<organism evidence="2 3">
    <name type="scientific">Papilio machaon</name>
    <name type="common">Old World swallowtail butterfly</name>
    <dbReference type="NCBI Taxonomy" id="76193"/>
    <lineage>
        <taxon>Eukaryota</taxon>
        <taxon>Metazoa</taxon>
        <taxon>Ecdysozoa</taxon>
        <taxon>Arthropoda</taxon>
        <taxon>Hexapoda</taxon>
        <taxon>Insecta</taxon>
        <taxon>Pterygota</taxon>
        <taxon>Neoptera</taxon>
        <taxon>Endopterygota</taxon>
        <taxon>Lepidoptera</taxon>
        <taxon>Glossata</taxon>
        <taxon>Ditrysia</taxon>
        <taxon>Papilionoidea</taxon>
        <taxon>Papilionidae</taxon>
        <taxon>Papilioninae</taxon>
        <taxon>Papilio</taxon>
    </lineage>
</organism>
<reference evidence="2 3" key="1">
    <citation type="journal article" date="2015" name="Nat. Commun.">
        <title>Outbred genome sequencing and CRISPR/Cas9 gene editing in butterflies.</title>
        <authorList>
            <person name="Li X."/>
            <person name="Fan D."/>
            <person name="Zhang W."/>
            <person name="Liu G."/>
            <person name="Zhang L."/>
            <person name="Zhao L."/>
            <person name="Fang X."/>
            <person name="Chen L."/>
            <person name="Dong Y."/>
            <person name="Chen Y."/>
            <person name="Ding Y."/>
            <person name="Zhao R."/>
            <person name="Feng M."/>
            <person name="Zhu Y."/>
            <person name="Feng Y."/>
            <person name="Jiang X."/>
            <person name="Zhu D."/>
            <person name="Xiang H."/>
            <person name="Feng X."/>
            <person name="Li S."/>
            <person name="Wang J."/>
            <person name="Zhang G."/>
            <person name="Kronforst M.R."/>
            <person name="Wang W."/>
        </authorList>
    </citation>
    <scope>NUCLEOTIDE SEQUENCE [LARGE SCALE GENOMIC DNA]</scope>
    <source>
        <strain evidence="2">Ya'a_city_454_Pm</strain>
        <tissue evidence="2">Whole body</tissue>
    </source>
</reference>
<keyword evidence="3" id="KW-1185">Reference proteome</keyword>
<proteinExistence type="predicted"/>
<dbReference type="Proteomes" id="UP000053240">
    <property type="component" value="Unassembled WGS sequence"/>
</dbReference>
<accession>A0A0N1IPX1</accession>
<gene>
    <name evidence="2" type="ORF">RR48_01568</name>
</gene>
<feature type="region of interest" description="Disordered" evidence="1">
    <location>
        <begin position="64"/>
        <end position="88"/>
    </location>
</feature>
<evidence type="ECO:0000256" key="1">
    <source>
        <dbReference type="SAM" id="MobiDB-lite"/>
    </source>
</evidence>
<dbReference type="InParanoid" id="A0A0N1IPX1"/>